<evidence type="ECO:0000313" key="10">
    <source>
        <dbReference type="EMBL" id="SPO00610.1"/>
    </source>
</evidence>
<feature type="compositionally biased region" description="Basic and acidic residues" evidence="8">
    <location>
        <begin position="880"/>
        <end position="911"/>
    </location>
</feature>
<keyword evidence="6" id="KW-0378">Hydrolase</keyword>
<feature type="region of interest" description="Disordered" evidence="8">
    <location>
        <begin position="40"/>
        <end position="60"/>
    </location>
</feature>
<evidence type="ECO:0000256" key="7">
    <source>
        <dbReference type="ARBA" id="ARBA00022807"/>
    </source>
</evidence>
<feature type="compositionally biased region" description="Low complexity" evidence="8">
    <location>
        <begin position="385"/>
        <end position="396"/>
    </location>
</feature>
<feature type="region of interest" description="Disordered" evidence="8">
    <location>
        <begin position="776"/>
        <end position="823"/>
    </location>
</feature>
<feature type="compositionally biased region" description="Low complexity" evidence="8">
    <location>
        <begin position="793"/>
        <end position="815"/>
    </location>
</feature>
<dbReference type="EMBL" id="ONZQ02000004">
    <property type="protein sequence ID" value="SPO00610.1"/>
    <property type="molecule type" value="Genomic_DNA"/>
</dbReference>
<evidence type="ECO:0000256" key="6">
    <source>
        <dbReference type="ARBA" id="ARBA00022801"/>
    </source>
</evidence>
<dbReference type="GO" id="GO:0006508">
    <property type="term" value="P:proteolysis"/>
    <property type="evidence" value="ECO:0007669"/>
    <property type="project" value="UniProtKB-KW"/>
</dbReference>
<gene>
    <name evidence="10" type="ORF">DNG_03359</name>
</gene>
<dbReference type="InterPro" id="IPR028889">
    <property type="entry name" value="USP"/>
</dbReference>
<accession>A0AAE8STH7</accession>
<dbReference type="PANTHER" id="PTHR24006">
    <property type="entry name" value="UBIQUITIN CARBOXYL-TERMINAL HYDROLASE"/>
    <property type="match status" value="1"/>
</dbReference>
<dbReference type="InterPro" id="IPR038765">
    <property type="entry name" value="Papain-like_cys_pep_sf"/>
</dbReference>
<dbReference type="GO" id="GO:0016579">
    <property type="term" value="P:protein deubiquitination"/>
    <property type="evidence" value="ECO:0007669"/>
    <property type="project" value="InterPro"/>
</dbReference>
<dbReference type="Gene3D" id="3.90.70.10">
    <property type="entry name" value="Cysteine proteinases"/>
    <property type="match status" value="2"/>
</dbReference>
<name>A0AAE8STH7_9PEZI</name>
<evidence type="ECO:0000256" key="4">
    <source>
        <dbReference type="ARBA" id="ARBA00022670"/>
    </source>
</evidence>
<dbReference type="Proteomes" id="UP001187682">
    <property type="component" value="Unassembled WGS sequence"/>
</dbReference>
<keyword evidence="5" id="KW-0833">Ubl conjugation pathway</keyword>
<dbReference type="InterPro" id="IPR050164">
    <property type="entry name" value="Peptidase_C19"/>
</dbReference>
<comment type="caution">
    <text evidence="10">The sequence shown here is derived from an EMBL/GenBank/DDBJ whole genome shotgun (WGS) entry which is preliminary data.</text>
</comment>
<protein>
    <recommendedName>
        <fullName evidence="3">ubiquitinyl hydrolase 1</fullName>
        <ecNumber evidence="3">3.4.19.12</ecNumber>
    </recommendedName>
</protein>
<evidence type="ECO:0000256" key="5">
    <source>
        <dbReference type="ARBA" id="ARBA00022786"/>
    </source>
</evidence>
<feature type="compositionally biased region" description="Low complexity" evidence="8">
    <location>
        <begin position="702"/>
        <end position="712"/>
    </location>
</feature>
<keyword evidence="4" id="KW-0645">Protease</keyword>
<reference evidence="10" key="1">
    <citation type="submission" date="2018-03" db="EMBL/GenBank/DDBJ databases">
        <authorList>
            <person name="Guldener U."/>
        </authorList>
    </citation>
    <scope>NUCLEOTIDE SEQUENCE</scope>
</reference>
<proteinExistence type="inferred from homology"/>
<feature type="region of interest" description="Disordered" evidence="8">
    <location>
        <begin position="835"/>
        <end position="911"/>
    </location>
</feature>
<dbReference type="EC" id="3.4.19.12" evidence="3"/>
<dbReference type="GO" id="GO:0005634">
    <property type="term" value="C:nucleus"/>
    <property type="evidence" value="ECO:0007669"/>
    <property type="project" value="UniProtKB-SubCell"/>
</dbReference>
<feature type="compositionally biased region" description="Polar residues" evidence="8">
    <location>
        <begin position="713"/>
        <end position="727"/>
    </location>
</feature>
<feature type="compositionally biased region" description="Basic and acidic residues" evidence="8">
    <location>
        <begin position="857"/>
        <end position="870"/>
    </location>
</feature>
<dbReference type="PANTHER" id="PTHR24006:SF722">
    <property type="entry name" value="UBIQUITIN CARBOXYL-TERMINAL HYDROLASE 48"/>
    <property type="match status" value="1"/>
</dbReference>
<feature type="region of interest" description="Disordered" evidence="8">
    <location>
        <begin position="694"/>
        <end position="727"/>
    </location>
</feature>
<dbReference type="Pfam" id="PF00443">
    <property type="entry name" value="UCH"/>
    <property type="match status" value="1"/>
</dbReference>
<dbReference type="PROSITE" id="PS50235">
    <property type="entry name" value="USP_3"/>
    <property type="match status" value="1"/>
</dbReference>
<dbReference type="GO" id="GO:0004843">
    <property type="term" value="F:cysteine-type deubiquitinase activity"/>
    <property type="evidence" value="ECO:0007669"/>
    <property type="project" value="UniProtKB-EC"/>
</dbReference>
<feature type="compositionally biased region" description="Low complexity" evidence="8">
    <location>
        <begin position="748"/>
        <end position="759"/>
    </location>
</feature>
<dbReference type="SUPFAM" id="SSF54001">
    <property type="entry name" value="Cysteine proteinases"/>
    <property type="match status" value="1"/>
</dbReference>
<evidence type="ECO:0000256" key="8">
    <source>
        <dbReference type="SAM" id="MobiDB-lite"/>
    </source>
</evidence>
<dbReference type="GO" id="GO:0005829">
    <property type="term" value="C:cytosol"/>
    <property type="evidence" value="ECO:0007669"/>
    <property type="project" value="TreeGrafter"/>
</dbReference>
<keyword evidence="11" id="KW-1185">Reference proteome</keyword>
<evidence type="ECO:0000256" key="3">
    <source>
        <dbReference type="ARBA" id="ARBA00012759"/>
    </source>
</evidence>
<comment type="catalytic activity">
    <reaction evidence="1">
        <text>Thiol-dependent hydrolysis of ester, thioester, amide, peptide and isopeptide bonds formed by the C-terminal Gly of ubiquitin (a 76-residue protein attached to proteins as an intracellular targeting signal).</text>
        <dbReference type="EC" id="3.4.19.12"/>
    </reaction>
</comment>
<sequence>MHHSFAQNISGQAYAMGLLGSELNSIGSKRYSARERGQLSCAGEGDTGFRPNSRSEGGRPYPTLIFETGWSQSIAQLRTKCHWWFSVSKGDVKIVSRPRSSERSYFTLFKTEAAKQTVTNEAEGSNSDKDDRVDNVAARLLELNIHGATPEYIRGMLESKSVAGDVERAVKAINFQQQAAAGNIVRYDAKVKMVGAVNRGAVTCYLDSLLFAMFARFDAFERMLKRDYESGPRQKLATLLRLWVNLLRSGELVHTDTTQLIQETLAECGWADAQLLEQQDTSEAFNFITETLELPLLPLKVDLFHHGKSDESDHKVVHERLLNLAVPPDPDGKGIKLEDCLEEYFNAQVDVLRDSLEDKATTSEPPLSLKPVVSLLDNAAIVESPVSPASPASPISTIRLVPDEDMASGSTTPKPELSRVSVSPRRATVTHTTGEDGTEASPSSPPPRQRSATVIQRVLIDETGRAASDSTISTLHSAQKKRSMVVKAVTIPAWQFFRLMPWHAPNGPTHNSQPQSDRELAVNIRQRPVLGICLKRYGMTTEGMPQRQDTYIDIPDVLRLPNFMIADDEHVEKDPHGFSTGYKLVLQSVVCHRGESLQSGHYVSLARVDPKLLTDNRRCDSDPPPDYEESQWVKFDDLNLDDRVAPVEDLKQGLKDEMPYLLFYQIVPAADSTDAMPAQPPAYNESQTNLAALNTVDPPPLLTSGTPSTATSVNATPPSVSSKPSIRLSSDLDLDRPAQFSVDEATFSSSSRANSRPQSITFPDYFLGETTALHAPGAALSSGPPTPSEETTAQRLSRAAARFSRSSRSRTSSQQGEGRVTLGMKLNLLRTSRELLRDGPSPPSPPSTSTGAPPSADGKDEWAEDKEKDKGKKRKGKGVKGYELDKERGKDKDKDRDRDRDRDKDRECLVM</sequence>
<evidence type="ECO:0000313" key="11">
    <source>
        <dbReference type="Proteomes" id="UP001187682"/>
    </source>
</evidence>
<dbReference type="InterPro" id="IPR001394">
    <property type="entry name" value="Peptidase_C19_UCH"/>
</dbReference>
<comment type="similarity">
    <text evidence="2">Belongs to the peptidase C19 family.</text>
</comment>
<feature type="domain" description="USP" evidence="9">
    <location>
        <begin position="194"/>
        <end position="667"/>
    </location>
</feature>
<feature type="region of interest" description="Disordered" evidence="8">
    <location>
        <begin position="385"/>
        <end position="452"/>
    </location>
</feature>
<keyword evidence="7" id="KW-0788">Thiol protease</keyword>
<feature type="compositionally biased region" description="Low complexity" evidence="8">
    <location>
        <begin position="847"/>
        <end position="856"/>
    </location>
</feature>
<organism evidence="10 11">
    <name type="scientific">Cephalotrichum gorgonifer</name>
    <dbReference type="NCBI Taxonomy" id="2041049"/>
    <lineage>
        <taxon>Eukaryota</taxon>
        <taxon>Fungi</taxon>
        <taxon>Dikarya</taxon>
        <taxon>Ascomycota</taxon>
        <taxon>Pezizomycotina</taxon>
        <taxon>Sordariomycetes</taxon>
        <taxon>Hypocreomycetidae</taxon>
        <taxon>Microascales</taxon>
        <taxon>Microascaceae</taxon>
        <taxon>Cephalotrichum</taxon>
    </lineage>
</organism>
<evidence type="ECO:0000256" key="1">
    <source>
        <dbReference type="ARBA" id="ARBA00000707"/>
    </source>
</evidence>
<feature type="region of interest" description="Disordered" evidence="8">
    <location>
        <begin position="743"/>
        <end position="762"/>
    </location>
</feature>
<evidence type="ECO:0000259" key="9">
    <source>
        <dbReference type="PROSITE" id="PS50235"/>
    </source>
</evidence>
<evidence type="ECO:0000256" key="2">
    <source>
        <dbReference type="ARBA" id="ARBA00009085"/>
    </source>
</evidence>
<dbReference type="AlphaFoldDB" id="A0AAE8STH7"/>